<dbReference type="HOGENOM" id="CLU_047691_4_1_10"/>
<evidence type="ECO:0000256" key="5">
    <source>
        <dbReference type="SAM" id="Phobius"/>
    </source>
</evidence>
<protein>
    <submittedName>
        <fullName evidence="8">RNA polymerase, sigma-24 subunit, ECF subfamily</fullName>
    </submittedName>
</protein>
<dbReference type="Gene3D" id="1.10.10.10">
    <property type="entry name" value="Winged helix-like DNA-binding domain superfamily/Winged helix DNA-binding domain"/>
    <property type="match status" value="1"/>
</dbReference>
<dbReference type="EMBL" id="CP002345">
    <property type="protein sequence ID" value="ADQ80642.1"/>
    <property type="molecule type" value="Genomic_DNA"/>
</dbReference>
<feature type="domain" description="RNA polymerase sigma factor 70 region 4 type 2" evidence="7">
    <location>
        <begin position="129"/>
        <end position="178"/>
    </location>
</feature>
<sequence length="206" mass="23842">MNIKGKNSQQRSTEAELLLRLQQGDEEAFASLFYAYKDKLLGFAMVLTNSSVRAEDMVQDVFMKLWQNRANIADIENINAFIFRMAQNQAIDELRRFSKETLAHSSEFINEEALSPNPAESLLNKEIREKIKEAVDQLPPQQKRIYILHNEDGYKYEEIASELNLSVSTIRNHMSQAMGNIRKLLSYSYPGNIFIYWIFLAGFSLF</sequence>
<dbReference type="STRING" id="694427.Palpr_2510"/>
<reference evidence="8 9" key="2">
    <citation type="journal article" date="2011" name="Stand. Genomic Sci.">
        <title>Complete genome sequence of Paludibacter propionicigenes type strain (WB4).</title>
        <authorList>
            <person name="Gronow S."/>
            <person name="Munk C."/>
            <person name="Lapidus A."/>
            <person name="Nolan M."/>
            <person name="Lucas S."/>
            <person name="Hammon N."/>
            <person name="Deshpande S."/>
            <person name="Cheng J.F."/>
            <person name="Tapia R."/>
            <person name="Han C."/>
            <person name="Goodwin L."/>
            <person name="Pitluck S."/>
            <person name="Liolios K."/>
            <person name="Ivanova N."/>
            <person name="Mavromatis K."/>
            <person name="Mikhailova N."/>
            <person name="Pati A."/>
            <person name="Chen A."/>
            <person name="Palaniappan K."/>
            <person name="Land M."/>
            <person name="Hauser L."/>
            <person name="Chang Y.J."/>
            <person name="Jeffries C.D."/>
            <person name="Brambilla E."/>
            <person name="Rohde M."/>
            <person name="Goker M."/>
            <person name="Detter J.C."/>
            <person name="Woyke T."/>
            <person name="Bristow J."/>
            <person name="Eisen J.A."/>
            <person name="Markowitz V."/>
            <person name="Hugenholtz P."/>
            <person name="Kyrpides N.C."/>
            <person name="Klenk H.P."/>
        </authorList>
    </citation>
    <scope>NUCLEOTIDE SEQUENCE [LARGE SCALE GENOMIC DNA]</scope>
    <source>
        <strain evidence="9">DSM 17365 / JCM 13257 / WB4</strain>
    </source>
</reference>
<evidence type="ECO:0000256" key="3">
    <source>
        <dbReference type="ARBA" id="ARBA00023082"/>
    </source>
</evidence>
<dbReference type="eggNOG" id="COG1595">
    <property type="taxonomic scope" value="Bacteria"/>
</dbReference>
<evidence type="ECO:0000313" key="8">
    <source>
        <dbReference type="EMBL" id="ADQ80642.1"/>
    </source>
</evidence>
<gene>
    <name evidence="8" type="ordered locus">Palpr_2510</name>
</gene>
<dbReference type="Pfam" id="PF04542">
    <property type="entry name" value="Sigma70_r2"/>
    <property type="match status" value="1"/>
</dbReference>
<dbReference type="PANTHER" id="PTHR43133">
    <property type="entry name" value="RNA POLYMERASE ECF-TYPE SIGMA FACTO"/>
    <property type="match status" value="1"/>
</dbReference>
<reference key="1">
    <citation type="submission" date="2010-11" db="EMBL/GenBank/DDBJ databases">
        <title>The complete genome of Paludibacter propionicigenes DSM 17365.</title>
        <authorList>
            <consortium name="US DOE Joint Genome Institute (JGI-PGF)"/>
            <person name="Lucas S."/>
            <person name="Copeland A."/>
            <person name="Lapidus A."/>
            <person name="Bruce D."/>
            <person name="Goodwin L."/>
            <person name="Pitluck S."/>
            <person name="Kyrpides N."/>
            <person name="Mavromatis K."/>
            <person name="Ivanova N."/>
            <person name="Munk A.C."/>
            <person name="Brettin T."/>
            <person name="Detter J.C."/>
            <person name="Han C."/>
            <person name="Tapia R."/>
            <person name="Land M."/>
            <person name="Hauser L."/>
            <person name="Markowitz V."/>
            <person name="Cheng J.-F."/>
            <person name="Hugenholtz P."/>
            <person name="Woyke T."/>
            <person name="Wu D."/>
            <person name="Gronow S."/>
            <person name="Wellnitz S."/>
            <person name="Brambilla E."/>
            <person name="Klenk H.-P."/>
            <person name="Eisen J.A."/>
        </authorList>
    </citation>
    <scope>NUCLEOTIDE SEQUENCE</scope>
    <source>
        <strain>WB4</strain>
    </source>
</reference>
<dbReference type="InterPro" id="IPR036388">
    <property type="entry name" value="WH-like_DNA-bd_sf"/>
</dbReference>
<evidence type="ECO:0000313" key="9">
    <source>
        <dbReference type="Proteomes" id="UP000008718"/>
    </source>
</evidence>
<dbReference type="GO" id="GO:0003677">
    <property type="term" value="F:DNA binding"/>
    <property type="evidence" value="ECO:0007669"/>
    <property type="project" value="InterPro"/>
</dbReference>
<keyword evidence="5" id="KW-0472">Membrane</keyword>
<feature type="transmembrane region" description="Helical" evidence="5">
    <location>
        <begin position="184"/>
        <end position="205"/>
    </location>
</feature>
<evidence type="ECO:0000259" key="6">
    <source>
        <dbReference type="Pfam" id="PF04542"/>
    </source>
</evidence>
<dbReference type="RefSeq" id="WP_013446011.1">
    <property type="nucleotide sequence ID" value="NC_014734.1"/>
</dbReference>
<dbReference type="NCBIfam" id="TIGR02937">
    <property type="entry name" value="sigma70-ECF"/>
    <property type="match status" value="1"/>
</dbReference>
<evidence type="ECO:0000256" key="2">
    <source>
        <dbReference type="ARBA" id="ARBA00023015"/>
    </source>
</evidence>
<accession>E4T7E8</accession>
<dbReference type="InterPro" id="IPR014284">
    <property type="entry name" value="RNA_pol_sigma-70_dom"/>
</dbReference>
<dbReference type="KEGG" id="ppn:Palpr_2510"/>
<dbReference type="InterPro" id="IPR007627">
    <property type="entry name" value="RNA_pol_sigma70_r2"/>
</dbReference>
<dbReference type="InterPro" id="IPR013249">
    <property type="entry name" value="RNA_pol_sigma70_r4_t2"/>
</dbReference>
<feature type="domain" description="RNA polymerase sigma-70 region 2" evidence="6">
    <location>
        <begin position="33"/>
        <end position="96"/>
    </location>
</feature>
<dbReference type="Pfam" id="PF08281">
    <property type="entry name" value="Sigma70_r4_2"/>
    <property type="match status" value="1"/>
</dbReference>
<name>E4T7E8_PALPW</name>
<dbReference type="OrthoDB" id="1493347at2"/>
<dbReference type="InterPro" id="IPR039425">
    <property type="entry name" value="RNA_pol_sigma-70-like"/>
</dbReference>
<dbReference type="InterPro" id="IPR014327">
    <property type="entry name" value="RNA_pol_sigma70_bacteroid"/>
</dbReference>
<evidence type="ECO:0000256" key="1">
    <source>
        <dbReference type="ARBA" id="ARBA00010641"/>
    </source>
</evidence>
<dbReference type="NCBIfam" id="TIGR02985">
    <property type="entry name" value="Sig70_bacteroi1"/>
    <property type="match status" value="1"/>
</dbReference>
<dbReference type="Gene3D" id="1.10.1740.10">
    <property type="match status" value="1"/>
</dbReference>
<dbReference type="GO" id="GO:0006352">
    <property type="term" value="P:DNA-templated transcription initiation"/>
    <property type="evidence" value="ECO:0007669"/>
    <property type="project" value="InterPro"/>
</dbReference>
<proteinExistence type="inferred from homology"/>
<evidence type="ECO:0000259" key="7">
    <source>
        <dbReference type="Pfam" id="PF08281"/>
    </source>
</evidence>
<comment type="similarity">
    <text evidence="1">Belongs to the sigma-70 factor family. ECF subfamily.</text>
</comment>
<dbReference type="GO" id="GO:0016987">
    <property type="term" value="F:sigma factor activity"/>
    <property type="evidence" value="ECO:0007669"/>
    <property type="project" value="UniProtKB-KW"/>
</dbReference>
<dbReference type="InterPro" id="IPR013325">
    <property type="entry name" value="RNA_pol_sigma_r2"/>
</dbReference>
<dbReference type="SUPFAM" id="SSF88946">
    <property type="entry name" value="Sigma2 domain of RNA polymerase sigma factors"/>
    <property type="match status" value="1"/>
</dbReference>
<dbReference type="Proteomes" id="UP000008718">
    <property type="component" value="Chromosome"/>
</dbReference>
<dbReference type="CDD" id="cd06171">
    <property type="entry name" value="Sigma70_r4"/>
    <property type="match status" value="1"/>
</dbReference>
<dbReference type="SUPFAM" id="SSF88659">
    <property type="entry name" value="Sigma3 and sigma4 domains of RNA polymerase sigma factors"/>
    <property type="match status" value="1"/>
</dbReference>
<evidence type="ECO:0000256" key="4">
    <source>
        <dbReference type="ARBA" id="ARBA00023163"/>
    </source>
</evidence>
<keyword evidence="5" id="KW-1133">Transmembrane helix</keyword>
<keyword evidence="2" id="KW-0805">Transcription regulation</keyword>
<dbReference type="PANTHER" id="PTHR43133:SF46">
    <property type="entry name" value="RNA POLYMERASE SIGMA-70 FACTOR ECF SUBFAMILY"/>
    <property type="match status" value="1"/>
</dbReference>
<dbReference type="AlphaFoldDB" id="E4T7E8"/>
<keyword evidence="3" id="KW-0731">Sigma factor</keyword>
<keyword evidence="4" id="KW-0804">Transcription</keyword>
<keyword evidence="5" id="KW-0812">Transmembrane</keyword>
<dbReference type="InterPro" id="IPR013324">
    <property type="entry name" value="RNA_pol_sigma_r3/r4-like"/>
</dbReference>
<organism evidence="8 9">
    <name type="scientific">Paludibacter propionicigenes (strain DSM 17365 / JCM 13257 / WB4)</name>
    <dbReference type="NCBI Taxonomy" id="694427"/>
    <lineage>
        <taxon>Bacteria</taxon>
        <taxon>Pseudomonadati</taxon>
        <taxon>Bacteroidota</taxon>
        <taxon>Bacteroidia</taxon>
        <taxon>Bacteroidales</taxon>
        <taxon>Paludibacteraceae</taxon>
        <taxon>Paludibacter</taxon>
    </lineage>
</organism>
<keyword evidence="9" id="KW-1185">Reference proteome</keyword>